<keyword evidence="1" id="KW-0472">Membrane</keyword>
<proteinExistence type="predicted"/>
<protein>
    <submittedName>
        <fullName evidence="2">Uncharacterized protein</fullName>
    </submittedName>
</protein>
<comment type="caution">
    <text evidence="2">The sequence shown here is derived from an EMBL/GenBank/DDBJ whole genome shotgun (WGS) entry which is preliminary data.</text>
</comment>
<keyword evidence="3" id="KW-1185">Reference proteome</keyword>
<dbReference type="EMBL" id="PQIB02000018">
    <property type="protein sequence ID" value="RLM55589.1"/>
    <property type="molecule type" value="Genomic_DNA"/>
</dbReference>
<keyword evidence="1" id="KW-0812">Transmembrane</keyword>
<keyword evidence="1" id="KW-1133">Transmembrane helix</keyword>
<name>A0A3L6PF43_PANMI</name>
<organism evidence="2 3">
    <name type="scientific">Panicum miliaceum</name>
    <name type="common">Proso millet</name>
    <name type="synonym">Broomcorn millet</name>
    <dbReference type="NCBI Taxonomy" id="4540"/>
    <lineage>
        <taxon>Eukaryota</taxon>
        <taxon>Viridiplantae</taxon>
        <taxon>Streptophyta</taxon>
        <taxon>Embryophyta</taxon>
        <taxon>Tracheophyta</taxon>
        <taxon>Spermatophyta</taxon>
        <taxon>Magnoliopsida</taxon>
        <taxon>Liliopsida</taxon>
        <taxon>Poales</taxon>
        <taxon>Poaceae</taxon>
        <taxon>PACMAD clade</taxon>
        <taxon>Panicoideae</taxon>
        <taxon>Panicodae</taxon>
        <taxon>Paniceae</taxon>
        <taxon>Panicinae</taxon>
        <taxon>Panicum</taxon>
        <taxon>Panicum sect. Panicum</taxon>
    </lineage>
</organism>
<accession>A0A3L6PF43</accession>
<evidence type="ECO:0000313" key="2">
    <source>
        <dbReference type="EMBL" id="RLM55589.1"/>
    </source>
</evidence>
<dbReference type="AlphaFoldDB" id="A0A3L6PF43"/>
<dbReference type="Proteomes" id="UP000275267">
    <property type="component" value="Unassembled WGS sequence"/>
</dbReference>
<reference evidence="3" key="1">
    <citation type="journal article" date="2019" name="Nat. Commun.">
        <title>The genome of broomcorn millet.</title>
        <authorList>
            <person name="Zou C."/>
            <person name="Miki D."/>
            <person name="Li D."/>
            <person name="Tang Q."/>
            <person name="Xiao L."/>
            <person name="Rajput S."/>
            <person name="Deng P."/>
            <person name="Jia W."/>
            <person name="Huang R."/>
            <person name="Zhang M."/>
            <person name="Sun Y."/>
            <person name="Hu J."/>
            <person name="Fu X."/>
            <person name="Schnable P.S."/>
            <person name="Li F."/>
            <person name="Zhang H."/>
            <person name="Feng B."/>
            <person name="Zhu X."/>
            <person name="Liu R."/>
            <person name="Schnable J.C."/>
            <person name="Zhu J.-K."/>
            <person name="Zhang H."/>
        </authorList>
    </citation>
    <scope>NUCLEOTIDE SEQUENCE [LARGE SCALE GENOMIC DNA]</scope>
</reference>
<evidence type="ECO:0000313" key="3">
    <source>
        <dbReference type="Proteomes" id="UP000275267"/>
    </source>
</evidence>
<dbReference type="PANTHER" id="PTHR35547">
    <property type="entry name" value="OS06G0249350 PROTEIN-RELATED"/>
    <property type="match status" value="1"/>
</dbReference>
<evidence type="ECO:0000256" key="1">
    <source>
        <dbReference type="SAM" id="Phobius"/>
    </source>
</evidence>
<feature type="transmembrane region" description="Helical" evidence="1">
    <location>
        <begin position="6"/>
        <end position="25"/>
    </location>
</feature>
<sequence>MAMVRGIAAVPAMIILMIMAAFLAVSGTARPLAGHVWTPSVQEAAAASGGDGAMQFLRQLYVQQLRAGPSCGTNSSNGGCPQHP</sequence>
<dbReference type="PANTHER" id="PTHR35547:SF17">
    <property type="match status" value="1"/>
</dbReference>
<dbReference type="OrthoDB" id="667755at2759"/>
<gene>
    <name evidence="2" type="ORF">C2845_PM10G06730</name>
</gene>